<feature type="signal peptide" evidence="2">
    <location>
        <begin position="1"/>
        <end position="24"/>
    </location>
</feature>
<reference evidence="5 6" key="1">
    <citation type="submission" date="2025-04" db="UniProtKB">
        <authorList>
            <consortium name="RefSeq"/>
        </authorList>
    </citation>
    <scope>IDENTIFICATION</scope>
</reference>
<dbReference type="InterPro" id="IPR035234">
    <property type="entry name" value="IgGFc-bd_N"/>
</dbReference>
<dbReference type="GeneID" id="110989058"/>
<sequence>MNQFGWVPSFATLVITVLLPVLNAVNISEPNRTTQLYGQDFLVAVPLTTGLPEEGSFLQIACISCLSSTTTGTGTINLLSGNFSDSFTLDAAPPIISLSLHISALEPLATNTTPAIFNITADVNITVSVIVKVGGSLSAFTAIPSASLDKYYLVTSPYMHEDHLSELTVVAIQPDTSFQFRPNINVTVRDHEDIPVDANFHLGTGGWLEYQTRRSFMGGHFHSEMPMLGIVGTHLTSHELSWVQSLDQMFPLPSLGTRYTAVPLNSMDIGNIFLVVAIWKNTDITWYSGRHSTGNYQHGNTTLNNGQIYEIAIGKNQIGYIWGSKPFLLLHYIELGSIVLDTALVTVPPAEQFTKQAFIFSTMYTNSPEVSNYISVMAPCEYFDEILLTPIPTKGSALKFAERPAIIDGDLCGAIRPLESGEYMIRPSPDFPDAVYSAILYGNSDRGVFSYILASELYQVTCSVNNSQVHLCTEVIRPSLTTTAASTIETSTAPNKDKNISSGTVIGAVLAALSVTVGLAIVGYCVYRYLRVHHWRRLDESEYMEDNPLRMQSITDGQSTF</sequence>
<dbReference type="PANTHER" id="PTHR46534:SF1">
    <property type="entry name" value="IGGFC-BINDING PROTEIN N-TERMINAL DOMAIN-CONTAINING PROTEIN"/>
    <property type="match status" value="1"/>
</dbReference>
<evidence type="ECO:0000313" key="5">
    <source>
        <dbReference type="RefSeq" id="XP_022108850.1"/>
    </source>
</evidence>
<evidence type="ECO:0000313" key="4">
    <source>
        <dbReference type="Proteomes" id="UP000694845"/>
    </source>
</evidence>
<dbReference type="Proteomes" id="UP000694845">
    <property type="component" value="Unplaced"/>
</dbReference>
<feature type="transmembrane region" description="Helical" evidence="1">
    <location>
        <begin position="505"/>
        <end position="527"/>
    </location>
</feature>
<name>A0A8B7ZZ41_ACAPL</name>
<accession>A0A8B7ZZ41</accession>
<evidence type="ECO:0000313" key="7">
    <source>
        <dbReference type="RefSeq" id="XP_022108852.1"/>
    </source>
</evidence>
<keyword evidence="1" id="KW-0472">Membrane</keyword>
<dbReference type="AlphaFoldDB" id="A0A8B7ZZ41"/>
<protein>
    <submittedName>
        <fullName evidence="5 6">Uncharacterized protein LOC110989058</fullName>
    </submittedName>
</protein>
<evidence type="ECO:0000313" key="6">
    <source>
        <dbReference type="RefSeq" id="XP_022108851.1"/>
    </source>
</evidence>
<evidence type="ECO:0000259" key="3">
    <source>
        <dbReference type="Pfam" id="PF17517"/>
    </source>
</evidence>
<keyword evidence="4" id="KW-1185">Reference proteome</keyword>
<gene>
    <name evidence="5 6 7" type="primary">LOC110989058</name>
</gene>
<dbReference type="RefSeq" id="XP_022108851.1">
    <property type="nucleotide sequence ID" value="XM_022253159.1"/>
</dbReference>
<dbReference type="OMA" id="VITRCEH"/>
<keyword evidence="1" id="KW-0812">Transmembrane</keyword>
<evidence type="ECO:0000256" key="2">
    <source>
        <dbReference type="SAM" id="SignalP"/>
    </source>
</evidence>
<dbReference type="KEGG" id="aplc:110989058"/>
<keyword evidence="2" id="KW-0732">Signal</keyword>
<feature type="chain" id="PRO_5044665776" evidence="2">
    <location>
        <begin position="25"/>
        <end position="561"/>
    </location>
</feature>
<dbReference type="PANTHER" id="PTHR46534">
    <property type="entry name" value="IGGFC_BINDING DOMAIN-CONTAINING PROTEIN"/>
    <property type="match status" value="1"/>
</dbReference>
<proteinExistence type="predicted"/>
<feature type="domain" description="IgGFc-binding protein N-terminal" evidence="3">
    <location>
        <begin position="139"/>
        <end position="378"/>
    </location>
</feature>
<evidence type="ECO:0000256" key="1">
    <source>
        <dbReference type="SAM" id="Phobius"/>
    </source>
</evidence>
<dbReference type="OrthoDB" id="10151697at2759"/>
<dbReference type="Pfam" id="PF17517">
    <property type="entry name" value="IgGFc_binding"/>
    <property type="match status" value="1"/>
</dbReference>
<dbReference type="RefSeq" id="XP_022108852.1">
    <property type="nucleotide sequence ID" value="XM_022253160.1"/>
</dbReference>
<organism evidence="4 6">
    <name type="scientific">Acanthaster planci</name>
    <name type="common">Crown-of-thorns starfish</name>
    <dbReference type="NCBI Taxonomy" id="133434"/>
    <lineage>
        <taxon>Eukaryota</taxon>
        <taxon>Metazoa</taxon>
        <taxon>Echinodermata</taxon>
        <taxon>Eleutherozoa</taxon>
        <taxon>Asterozoa</taxon>
        <taxon>Asteroidea</taxon>
        <taxon>Valvatacea</taxon>
        <taxon>Valvatida</taxon>
        <taxon>Acanthasteridae</taxon>
        <taxon>Acanthaster</taxon>
    </lineage>
</organism>
<keyword evidence="1" id="KW-1133">Transmembrane helix</keyword>
<dbReference type="RefSeq" id="XP_022108850.1">
    <property type="nucleotide sequence ID" value="XM_022253158.1"/>
</dbReference>